<dbReference type="Proteomes" id="UP001341281">
    <property type="component" value="Chromosome 01"/>
</dbReference>
<name>A0AAQ3PMM7_PASNO</name>
<organism evidence="2 3">
    <name type="scientific">Paspalum notatum var. saurae</name>
    <dbReference type="NCBI Taxonomy" id="547442"/>
    <lineage>
        <taxon>Eukaryota</taxon>
        <taxon>Viridiplantae</taxon>
        <taxon>Streptophyta</taxon>
        <taxon>Embryophyta</taxon>
        <taxon>Tracheophyta</taxon>
        <taxon>Spermatophyta</taxon>
        <taxon>Magnoliopsida</taxon>
        <taxon>Liliopsida</taxon>
        <taxon>Poales</taxon>
        <taxon>Poaceae</taxon>
        <taxon>PACMAD clade</taxon>
        <taxon>Panicoideae</taxon>
        <taxon>Andropogonodae</taxon>
        <taxon>Paspaleae</taxon>
        <taxon>Paspalinae</taxon>
        <taxon>Paspalum</taxon>
    </lineage>
</organism>
<accession>A0AAQ3PMM7</accession>
<reference evidence="2 3" key="1">
    <citation type="submission" date="2024-02" db="EMBL/GenBank/DDBJ databases">
        <title>High-quality chromosome-scale genome assembly of Pensacola bahiagrass (Paspalum notatum Flugge var. saurae).</title>
        <authorList>
            <person name="Vega J.M."/>
            <person name="Podio M."/>
            <person name="Orjuela J."/>
            <person name="Siena L.A."/>
            <person name="Pessino S.C."/>
            <person name="Combes M.C."/>
            <person name="Mariac C."/>
            <person name="Albertini E."/>
            <person name="Pupilli F."/>
            <person name="Ortiz J.P.A."/>
            <person name="Leblanc O."/>
        </authorList>
    </citation>
    <scope>NUCLEOTIDE SEQUENCE [LARGE SCALE GENOMIC DNA]</scope>
    <source>
        <strain evidence="2">R1</strain>
        <tissue evidence="2">Leaf</tissue>
    </source>
</reference>
<sequence length="110" mass="12622">RHLLNVSYKIFTTAATSRLSSVADKVVSPTQTVFIKGRNILEGVSGVILKLDFEKAYNKVRWPFLFQTLQIKGFSSKWISWIETFILGRSVAANVNNNVWHYFQTKKGLR</sequence>
<evidence type="ECO:0000313" key="2">
    <source>
        <dbReference type="EMBL" id="WVZ53500.1"/>
    </source>
</evidence>
<evidence type="ECO:0000313" key="3">
    <source>
        <dbReference type="Proteomes" id="UP001341281"/>
    </source>
</evidence>
<feature type="domain" description="Reverse transcriptase" evidence="1">
    <location>
        <begin position="3"/>
        <end position="109"/>
    </location>
</feature>
<dbReference type="InterPro" id="IPR000477">
    <property type="entry name" value="RT_dom"/>
</dbReference>
<evidence type="ECO:0000259" key="1">
    <source>
        <dbReference type="Pfam" id="PF00078"/>
    </source>
</evidence>
<keyword evidence="3" id="KW-1185">Reference proteome</keyword>
<gene>
    <name evidence="2" type="ORF">U9M48_004431</name>
</gene>
<proteinExistence type="predicted"/>
<protein>
    <recommendedName>
        <fullName evidence="1">Reverse transcriptase domain-containing protein</fullName>
    </recommendedName>
</protein>
<dbReference type="AlphaFoldDB" id="A0AAQ3PMM7"/>
<dbReference type="PANTHER" id="PTHR19446">
    <property type="entry name" value="REVERSE TRANSCRIPTASES"/>
    <property type="match status" value="1"/>
</dbReference>
<dbReference type="Pfam" id="PF00078">
    <property type="entry name" value="RVT_1"/>
    <property type="match status" value="1"/>
</dbReference>
<feature type="non-terminal residue" evidence="2">
    <location>
        <position position="110"/>
    </location>
</feature>
<dbReference type="EMBL" id="CP144745">
    <property type="protein sequence ID" value="WVZ53500.1"/>
    <property type="molecule type" value="Genomic_DNA"/>
</dbReference>